<name>A0A813P596_9BILA</name>
<dbReference type="EMBL" id="CAJNOO010000022">
    <property type="protein sequence ID" value="CAF0749182.1"/>
    <property type="molecule type" value="Genomic_DNA"/>
</dbReference>
<dbReference type="GO" id="GO:0005912">
    <property type="term" value="C:adherens junction"/>
    <property type="evidence" value="ECO:0007669"/>
    <property type="project" value="UniProtKB-SubCell"/>
</dbReference>
<evidence type="ECO:0000256" key="1">
    <source>
        <dbReference type="ARBA" id="ARBA00004536"/>
    </source>
</evidence>
<reference evidence="6" key="1">
    <citation type="submission" date="2021-02" db="EMBL/GenBank/DDBJ databases">
        <authorList>
            <person name="Nowell W R."/>
        </authorList>
    </citation>
    <scope>NUCLEOTIDE SEQUENCE</scope>
</reference>
<keyword evidence="3" id="KW-0965">Cell junction</keyword>
<dbReference type="Proteomes" id="UP000663823">
    <property type="component" value="Unassembled WGS sequence"/>
</dbReference>
<evidence type="ECO:0000256" key="4">
    <source>
        <dbReference type="ARBA" id="ARBA00023054"/>
    </source>
</evidence>
<dbReference type="Proteomes" id="UP000663882">
    <property type="component" value="Unassembled WGS sequence"/>
</dbReference>
<evidence type="ECO:0000313" key="7">
    <source>
        <dbReference type="EMBL" id="CAF3627846.1"/>
    </source>
</evidence>
<organism evidence="6 8">
    <name type="scientific">Rotaria sordida</name>
    <dbReference type="NCBI Taxonomy" id="392033"/>
    <lineage>
        <taxon>Eukaryota</taxon>
        <taxon>Metazoa</taxon>
        <taxon>Spiralia</taxon>
        <taxon>Gnathifera</taxon>
        <taxon>Rotifera</taxon>
        <taxon>Eurotatoria</taxon>
        <taxon>Bdelloidea</taxon>
        <taxon>Philodinida</taxon>
        <taxon>Philodinidae</taxon>
        <taxon>Rotaria</taxon>
    </lineage>
</organism>
<feature type="coiled-coil region" evidence="5">
    <location>
        <begin position="57"/>
        <end position="91"/>
    </location>
</feature>
<evidence type="ECO:0000256" key="5">
    <source>
        <dbReference type="SAM" id="Coils"/>
    </source>
</evidence>
<proteinExistence type="inferred from homology"/>
<dbReference type="InterPro" id="IPR019359">
    <property type="entry name" value="CCDC85"/>
</dbReference>
<keyword evidence="4 5" id="KW-0175">Coiled coil</keyword>
<sequence>MSQESIANEQEEMIGEQYPPLLSTNDDFKELCDLLDEERYKMRQLAEQWKHYGTSTIHKLSSHIVDYQEKLNDLEQRQTSLLKENESLQSLVDQLMLTTINNNTQLPHKKSQQNVSTQTSIEKQESLLNIPADDALQRQISLQNMFDAIKTAEIYESIGDMTGEDTSEKIILKQFCNVIWKYLQERSKSKSSCLL</sequence>
<comment type="caution">
    <text evidence="6">The sequence shown here is derived from an EMBL/GenBank/DDBJ whole genome shotgun (WGS) entry which is preliminary data.</text>
</comment>
<dbReference type="Pfam" id="PF10226">
    <property type="entry name" value="CCDC85"/>
    <property type="match status" value="1"/>
</dbReference>
<evidence type="ECO:0000256" key="2">
    <source>
        <dbReference type="ARBA" id="ARBA00009052"/>
    </source>
</evidence>
<gene>
    <name evidence="7" type="ORF">OTI717_LOCUS8152</name>
    <name evidence="6" type="ORF">RFH988_LOCUS1197</name>
</gene>
<evidence type="ECO:0000313" key="6">
    <source>
        <dbReference type="EMBL" id="CAF0749182.1"/>
    </source>
</evidence>
<comment type="subcellular location">
    <subcellularLocation>
        <location evidence="1">Cell junction</location>
        <location evidence="1">Adherens junction</location>
    </subcellularLocation>
</comment>
<comment type="similarity">
    <text evidence="2">Belongs to the CCDC85 family.</text>
</comment>
<dbReference type="EMBL" id="CAJOAX010000639">
    <property type="protein sequence ID" value="CAF3627846.1"/>
    <property type="molecule type" value="Genomic_DNA"/>
</dbReference>
<dbReference type="PANTHER" id="PTHR13546">
    <property type="entry name" value="RE60986P"/>
    <property type="match status" value="1"/>
</dbReference>
<protein>
    <submittedName>
        <fullName evidence="6">Uncharacterized protein</fullName>
    </submittedName>
</protein>
<dbReference type="OrthoDB" id="10056395at2759"/>
<evidence type="ECO:0000256" key="3">
    <source>
        <dbReference type="ARBA" id="ARBA00022949"/>
    </source>
</evidence>
<accession>A0A813P596</accession>
<dbReference type="AlphaFoldDB" id="A0A813P596"/>
<evidence type="ECO:0000313" key="8">
    <source>
        <dbReference type="Proteomes" id="UP000663882"/>
    </source>
</evidence>
<dbReference type="PANTHER" id="PTHR13546:SF15">
    <property type="entry name" value="CCDC85"/>
    <property type="match status" value="1"/>
</dbReference>